<reference evidence="8" key="2">
    <citation type="submission" date="2017-02" db="EMBL/GenBank/DDBJ databases">
        <title>Sunflower complete genome.</title>
        <authorList>
            <person name="Langlade N."/>
            <person name="Munos S."/>
        </authorList>
    </citation>
    <scope>NUCLEOTIDE SEQUENCE [LARGE SCALE GENOMIC DNA]</scope>
    <source>
        <tissue evidence="8">Leaves</tissue>
    </source>
</reference>
<comment type="similarity">
    <text evidence="2 6">Belongs to the plant self-incompatibility (S1) protein family.</text>
</comment>
<evidence type="ECO:0000313" key="8">
    <source>
        <dbReference type="EMBL" id="OTG26143.1"/>
    </source>
</evidence>
<gene>
    <name evidence="8" type="ORF">HannXRQ_Chr05g0155421</name>
    <name evidence="7" type="ORF">HanXRQr2_Chr05g0230261</name>
</gene>
<evidence type="ECO:0000256" key="5">
    <source>
        <dbReference type="ARBA" id="ARBA00022729"/>
    </source>
</evidence>
<proteinExistence type="inferred from homology"/>
<keyword evidence="3 6" id="KW-0713">Self-incompatibility</keyword>
<sequence length="155" mass="18354">MKSLIFFFFFCLVITTNTSSITNTSIAPPEFNTTNKICMYSYWTVYIYNEISDPISVHVQSGDDDLGNRTLALKENENWSFCEAITLKTLYYAHFYWNSKTAFFDVFDNDSSNRYCTPWKYKVNRRCVWLVREDGFYLGQDVTPFPIGWTKLHDW</sequence>
<dbReference type="Gramene" id="mRNA:HanXRQr2_Chr05g0230261">
    <property type="protein sequence ID" value="CDS:HanXRQr2_Chr05g0230261.1"/>
    <property type="gene ID" value="HanXRQr2_Chr05g0230261"/>
</dbReference>
<evidence type="ECO:0000256" key="3">
    <source>
        <dbReference type="ARBA" id="ARBA00022471"/>
    </source>
</evidence>
<evidence type="ECO:0000256" key="2">
    <source>
        <dbReference type="ARBA" id="ARBA00005581"/>
    </source>
</evidence>
<evidence type="ECO:0000313" key="7">
    <source>
        <dbReference type="EMBL" id="KAF5807144.1"/>
    </source>
</evidence>
<evidence type="ECO:0000256" key="4">
    <source>
        <dbReference type="ARBA" id="ARBA00022525"/>
    </source>
</evidence>
<dbReference type="EMBL" id="CM007894">
    <property type="protein sequence ID" value="OTG26143.1"/>
    <property type="molecule type" value="Genomic_DNA"/>
</dbReference>
<dbReference type="GO" id="GO:0060320">
    <property type="term" value="P:rejection of self pollen"/>
    <property type="evidence" value="ECO:0007669"/>
    <property type="project" value="UniProtKB-KW"/>
</dbReference>
<dbReference type="Pfam" id="PF05938">
    <property type="entry name" value="Self-incomp_S1"/>
    <property type="match status" value="1"/>
</dbReference>
<dbReference type="EMBL" id="MNCJ02000320">
    <property type="protein sequence ID" value="KAF5807144.1"/>
    <property type="molecule type" value="Genomic_DNA"/>
</dbReference>
<dbReference type="Proteomes" id="UP000215914">
    <property type="component" value="Chromosome 5"/>
</dbReference>
<protein>
    <recommendedName>
        <fullName evidence="6">S-protein homolog</fullName>
    </recommendedName>
</protein>
<dbReference type="GO" id="GO:0005576">
    <property type="term" value="C:extracellular region"/>
    <property type="evidence" value="ECO:0007669"/>
    <property type="project" value="UniProtKB-SubCell"/>
</dbReference>
<dbReference type="PANTHER" id="PTHR31232">
    <property type="match status" value="1"/>
</dbReference>
<evidence type="ECO:0000256" key="1">
    <source>
        <dbReference type="ARBA" id="ARBA00004613"/>
    </source>
</evidence>
<keyword evidence="5 6" id="KW-0732">Signal</keyword>
<dbReference type="InParanoid" id="A0A251USZ2"/>
<keyword evidence="9" id="KW-1185">Reference proteome</keyword>
<reference evidence="7 9" key="1">
    <citation type="journal article" date="2017" name="Nature">
        <title>The sunflower genome provides insights into oil metabolism, flowering and Asterid evolution.</title>
        <authorList>
            <person name="Badouin H."/>
            <person name="Gouzy J."/>
            <person name="Grassa C.J."/>
            <person name="Murat F."/>
            <person name="Staton S.E."/>
            <person name="Cottret L."/>
            <person name="Lelandais-Briere C."/>
            <person name="Owens G.L."/>
            <person name="Carrere S."/>
            <person name="Mayjonade B."/>
            <person name="Legrand L."/>
            <person name="Gill N."/>
            <person name="Kane N.C."/>
            <person name="Bowers J.E."/>
            <person name="Hubner S."/>
            <person name="Bellec A."/>
            <person name="Berard A."/>
            <person name="Berges H."/>
            <person name="Blanchet N."/>
            <person name="Boniface M.C."/>
            <person name="Brunel D."/>
            <person name="Catrice O."/>
            <person name="Chaidir N."/>
            <person name="Claudel C."/>
            <person name="Donnadieu C."/>
            <person name="Faraut T."/>
            <person name="Fievet G."/>
            <person name="Helmstetter N."/>
            <person name="King M."/>
            <person name="Knapp S.J."/>
            <person name="Lai Z."/>
            <person name="Le Paslier M.C."/>
            <person name="Lippi Y."/>
            <person name="Lorenzon L."/>
            <person name="Mandel J.R."/>
            <person name="Marage G."/>
            <person name="Marchand G."/>
            <person name="Marquand E."/>
            <person name="Bret-Mestries E."/>
            <person name="Morien E."/>
            <person name="Nambeesan S."/>
            <person name="Nguyen T."/>
            <person name="Pegot-Espagnet P."/>
            <person name="Pouilly N."/>
            <person name="Raftis F."/>
            <person name="Sallet E."/>
            <person name="Schiex T."/>
            <person name="Thomas J."/>
            <person name="Vandecasteele C."/>
            <person name="Vares D."/>
            <person name="Vear F."/>
            <person name="Vautrin S."/>
            <person name="Crespi M."/>
            <person name="Mangin B."/>
            <person name="Burke J.M."/>
            <person name="Salse J."/>
            <person name="Munos S."/>
            <person name="Vincourt P."/>
            <person name="Rieseberg L.H."/>
            <person name="Langlade N.B."/>
        </authorList>
    </citation>
    <scope>NUCLEOTIDE SEQUENCE [LARGE SCALE GENOMIC DNA]</scope>
    <source>
        <strain evidence="9">cv. SF193</strain>
        <tissue evidence="7">Leaves</tissue>
    </source>
</reference>
<evidence type="ECO:0000313" key="9">
    <source>
        <dbReference type="Proteomes" id="UP000215914"/>
    </source>
</evidence>
<dbReference type="PANTHER" id="PTHR31232:SF172">
    <property type="entry name" value="S-PROTEIN HOMOLOG"/>
    <property type="match status" value="1"/>
</dbReference>
<feature type="signal peptide" evidence="6">
    <location>
        <begin position="1"/>
        <end position="20"/>
    </location>
</feature>
<name>A0A251USZ2_HELAN</name>
<feature type="chain" id="PRO_5025077294" description="S-protein homolog" evidence="6">
    <location>
        <begin position="21"/>
        <end position="155"/>
    </location>
</feature>
<accession>A0A251USZ2</accession>
<evidence type="ECO:0000256" key="6">
    <source>
        <dbReference type="RuleBase" id="RU367044"/>
    </source>
</evidence>
<dbReference type="InterPro" id="IPR010264">
    <property type="entry name" value="Self-incomp_S1"/>
</dbReference>
<organism evidence="8 9">
    <name type="scientific">Helianthus annuus</name>
    <name type="common">Common sunflower</name>
    <dbReference type="NCBI Taxonomy" id="4232"/>
    <lineage>
        <taxon>Eukaryota</taxon>
        <taxon>Viridiplantae</taxon>
        <taxon>Streptophyta</taxon>
        <taxon>Embryophyta</taxon>
        <taxon>Tracheophyta</taxon>
        <taxon>Spermatophyta</taxon>
        <taxon>Magnoliopsida</taxon>
        <taxon>eudicotyledons</taxon>
        <taxon>Gunneridae</taxon>
        <taxon>Pentapetalae</taxon>
        <taxon>asterids</taxon>
        <taxon>campanulids</taxon>
        <taxon>Asterales</taxon>
        <taxon>Asteraceae</taxon>
        <taxon>Asteroideae</taxon>
        <taxon>Heliantheae alliance</taxon>
        <taxon>Heliantheae</taxon>
        <taxon>Helianthus</taxon>
    </lineage>
</organism>
<comment type="subcellular location">
    <subcellularLocation>
        <location evidence="1 6">Secreted</location>
    </subcellularLocation>
</comment>
<keyword evidence="4 6" id="KW-0964">Secreted</keyword>
<reference evidence="7" key="3">
    <citation type="submission" date="2020-06" db="EMBL/GenBank/DDBJ databases">
        <title>Helianthus annuus Genome sequencing and assembly Release 2.</title>
        <authorList>
            <person name="Gouzy J."/>
            <person name="Langlade N."/>
            <person name="Munos S."/>
        </authorList>
    </citation>
    <scope>NUCLEOTIDE SEQUENCE</scope>
    <source>
        <tissue evidence="7">Leaves</tissue>
    </source>
</reference>
<dbReference type="AlphaFoldDB" id="A0A251USZ2"/>